<dbReference type="Proteomes" id="UP000203663">
    <property type="component" value="Segment"/>
</dbReference>
<keyword evidence="3" id="KW-1185">Reference proteome</keyword>
<dbReference type="EMBL" id="KR011063">
    <property type="protein sequence ID" value="AKJ71859.1"/>
    <property type="molecule type" value="Genomic_DNA"/>
</dbReference>
<dbReference type="RefSeq" id="YP_009214828.1">
    <property type="nucleotide sequence ID" value="NC_028966.1"/>
</dbReference>
<proteinExistence type="predicted"/>
<evidence type="ECO:0000313" key="2">
    <source>
        <dbReference type="EMBL" id="AKJ71859.1"/>
    </source>
</evidence>
<evidence type="ECO:0000313" key="3">
    <source>
        <dbReference type="Proteomes" id="UP000203663"/>
    </source>
</evidence>
<dbReference type="GeneID" id="26641149"/>
<dbReference type="OrthoDB" id="40586at10239"/>
<gene>
    <name evidence="2" type="ORF">TIN3_62</name>
</gene>
<accession>A0A0K0N5R9</accession>
<evidence type="ECO:0000256" key="1">
    <source>
        <dbReference type="SAM" id="Coils"/>
    </source>
</evidence>
<dbReference type="KEGG" id="vg:26641149"/>
<keyword evidence="1" id="KW-0175">Coiled coil</keyword>
<organism evidence="2 3">
    <name type="scientific">Tsukamurella phage TIN3</name>
    <dbReference type="NCBI Taxonomy" id="1636546"/>
    <lineage>
        <taxon>Viruses</taxon>
        <taxon>Duplodnaviria</taxon>
        <taxon>Heunggongvirae</taxon>
        <taxon>Uroviricota</taxon>
        <taxon>Caudoviricetes</taxon>
        <taxon>Tinduovirus</taxon>
        <taxon>Tinduovirus TIN3</taxon>
    </lineage>
</organism>
<reference evidence="2 3" key="1">
    <citation type="journal article" date="2015" name="Appl. Environ. Microbiol.">
        <title>Three of a Kind: Genetically Similar Tsukamurella Phages TIN2, TIN3, and TIN4.</title>
        <authorList>
            <person name="Dyson Z.A."/>
            <person name="Tucci J."/>
            <person name="Seviour R.J."/>
            <person name="Petrovski S."/>
        </authorList>
    </citation>
    <scope>NUCLEOTIDE SEQUENCE [LARGE SCALE GENOMIC DNA]</scope>
</reference>
<sequence length="86" mass="9777">MINNKHTLQVPPHPVSGESFLVMLAHKLDEVIIQVNHLTNECVNLEGRVNRDLPFVPTMRSEIKTLTSALDGINREFQAIREEYPA</sequence>
<feature type="coiled-coil region" evidence="1">
    <location>
        <begin position="28"/>
        <end position="83"/>
    </location>
</feature>
<protein>
    <submittedName>
        <fullName evidence="2">Uncharacterized protein</fullName>
    </submittedName>
</protein>
<name>A0A0K0N5R9_9CAUD</name>